<dbReference type="PROSITE" id="PS50089">
    <property type="entry name" value="ZF_RING_2"/>
    <property type="match status" value="1"/>
</dbReference>
<evidence type="ECO:0000256" key="2">
    <source>
        <dbReference type="SAM" id="MobiDB-lite"/>
    </source>
</evidence>
<feature type="compositionally biased region" description="Basic residues" evidence="2">
    <location>
        <begin position="172"/>
        <end position="181"/>
    </location>
</feature>
<dbReference type="GO" id="GO:0061630">
    <property type="term" value="F:ubiquitin protein ligase activity"/>
    <property type="evidence" value="ECO:0007669"/>
    <property type="project" value="TreeGrafter"/>
</dbReference>
<dbReference type="InterPro" id="IPR051826">
    <property type="entry name" value="E3_ubiquitin-ligase_domain"/>
</dbReference>
<feature type="domain" description="RING-type" evidence="4">
    <location>
        <begin position="111"/>
        <end position="153"/>
    </location>
</feature>
<dbReference type="AlphaFoldDB" id="A0A9W8AC02"/>
<dbReference type="InterPro" id="IPR013083">
    <property type="entry name" value="Znf_RING/FYVE/PHD"/>
</dbReference>
<evidence type="ECO:0000256" key="3">
    <source>
        <dbReference type="SAM" id="Phobius"/>
    </source>
</evidence>
<protein>
    <recommendedName>
        <fullName evidence="4">RING-type domain-containing protein</fullName>
    </recommendedName>
</protein>
<keyword evidence="1" id="KW-0863">Zinc-finger</keyword>
<proteinExistence type="predicted"/>
<keyword evidence="6" id="KW-1185">Reference proteome</keyword>
<name>A0A9W8AC02_9FUNG</name>
<dbReference type="OrthoDB" id="8062037at2759"/>
<accession>A0A9W8AC02</accession>
<dbReference type="GO" id="GO:0006511">
    <property type="term" value="P:ubiquitin-dependent protein catabolic process"/>
    <property type="evidence" value="ECO:0007669"/>
    <property type="project" value="TreeGrafter"/>
</dbReference>
<feature type="compositionally biased region" description="Low complexity" evidence="2">
    <location>
        <begin position="60"/>
        <end position="71"/>
    </location>
</feature>
<keyword evidence="3" id="KW-0472">Membrane</keyword>
<dbReference type="Gene3D" id="3.30.40.10">
    <property type="entry name" value="Zinc/RING finger domain, C3HC4 (zinc finger)"/>
    <property type="match status" value="1"/>
</dbReference>
<evidence type="ECO:0000313" key="5">
    <source>
        <dbReference type="EMBL" id="KAJ1927914.1"/>
    </source>
</evidence>
<evidence type="ECO:0000256" key="1">
    <source>
        <dbReference type="PROSITE-ProRule" id="PRU00175"/>
    </source>
</evidence>
<keyword evidence="1" id="KW-0862">Zinc</keyword>
<gene>
    <name evidence="5" type="ORF">IWQ60_002516</name>
</gene>
<dbReference type="GO" id="GO:0008270">
    <property type="term" value="F:zinc ion binding"/>
    <property type="evidence" value="ECO:0007669"/>
    <property type="project" value="UniProtKB-KW"/>
</dbReference>
<dbReference type="SUPFAM" id="SSF57850">
    <property type="entry name" value="RING/U-box"/>
    <property type="match status" value="1"/>
</dbReference>
<reference evidence="5" key="1">
    <citation type="submission" date="2022-07" db="EMBL/GenBank/DDBJ databases">
        <title>Phylogenomic reconstructions and comparative analyses of Kickxellomycotina fungi.</title>
        <authorList>
            <person name="Reynolds N.K."/>
            <person name="Stajich J.E."/>
            <person name="Barry K."/>
            <person name="Grigoriev I.V."/>
            <person name="Crous P."/>
            <person name="Smith M.E."/>
        </authorList>
    </citation>
    <scope>NUCLEOTIDE SEQUENCE</scope>
    <source>
        <strain evidence="5">RSA 861</strain>
    </source>
</reference>
<keyword evidence="3" id="KW-0812">Transmembrane</keyword>
<evidence type="ECO:0000313" key="6">
    <source>
        <dbReference type="Proteomes" id="UP001150569"/>
    </source>
</evidence>
<dbReference type="SMART" id="SM00184">
    <property type="entry name" value="RING"/>
    <property type="match status" value="1"/>
</dbReference>
<keyword evidence="3" id="KW-1133">Transmembrane helix</keyword>
<dbReference type="InterPro" id="IPR001841">
    <property type="entry name" value="Znf_RING"/>
</dbReference>
<feature type="region of interest" description="Disordered" evidence="2">
    <location>
        <begin position="172"/>
        <end position="196"/>
    </location>
</feature>
<sequence length="196" mass="21612">MHRQITSSNSQPFFIAIGIALGIIFAGIIYSSPTTGSVDQMADMVSGTPSEKPAPDLHQTTPAHAHAGPATSRPSLAEVVLARTLTVGKKDRTPSMDRVCMGTESSAENNCVICLDPFEADQKLRRLPCEHRFHRICIDEWLVSKLSVCPLCKFDCAVYCIDHADPAKQKRLRERQSRRLTRQPSLPPPDLVLGLH</sequence>
<dbReference type="Pfam" id="PF13639">
    <property type="entry name" value="zf-RING_2"/>
    <property type="match status" value="1"/>
</dbReference>
<comment type="caution">
    <text evidence="5">The sequence shown here is derived from an EMBL/GenBank/DDBJ whole genome shotgun (WGS) entry which is preliminary data.</text>
</comment>
<dbReference type="Proteomes" id="UP001150569">
    <property type="component" value="Unassembled WGS sequence"/>
</dbReference>
<keyword evidence="1" id="KW-0479">Metal-binding</keyword>
<dbReference type="EMBL" id="JANBPT010000096">
    <property type="protein sequence ID" value="KAJ1927914.1"/>
    <property type="molecule type" value="Genomic_DNA"/>
</dbReference>
<dbReference type="PANTHER" id="PTHR22765">
    <property type="entry name" value="RING FINGER AND PROTEASE ASSOCIATED DOMAIN-CONTAINING"/>
    <property type="match status" value="1"/>
</dbReference>
<evidence type="ECO:0000259" key="4">
    <source>
        <dbReference type="PROSITE" id="PS50089"/>
    </source>
</evidence>
<feature type="region of interest" description="Disordered" evidence="2">
    <location>
        <begin position="41"/>
        <end position="71"/>
    </location>
</feature>
<feature type="transmembrane region" description="Helical" evidence="3">
    <location>
        <begin position="12"/>
        <end position="30"/>
    </location>
</feature>
<organism evidence="5 6">
    <name type="scientific">Tieghemiomyces parasiticus</name>
    <dbReference type="NCBI Taxonomy" id="78921"/>
    <lineage>
        <taxon>Eukaryota</taxon>
        <taxon>Fungi</taxon>
        <taxon>Fungi incertae sedis</taxon>
        <taxon>Zoopagomycota</taxon>
        <taxon>Kickxellomycotina</taxon>
        <taxon>Dimargaritomycetes</taxon>
        <taxon>Dimargaritales</taxon>
        <taxon>Dimargaritaceae</taxon>
        <taxon>Tieghemiomyces</taxon>
    </lineage>
</organism>